<evidence type="ECO:0000313" key="2">
    <source>
        <dbReference type="EMBL" id="MBP1905297.1"/>
    </source>
</evidence>
<organism evidence="2 3">
    <name type="scientific">Paenibacillus turicensis</name>
    <dbReference type="NCBI Taxonomy" id="160487"/>
    <lineage>
        <taxon>Bacteria</taxon>
        <taxon>Bacillati</taxon>
        <taxon>Bacillota</taxon>
        <taxon>Bacilli</taxon>
        <taxon>Bacillales</taxon>
        <taxon>Paenibacillaceae</taxon>
        <taxon>Paenibacillus</taxon>
    </lineage>
</organism>
<feature type="domain" description="HTH cro/C1-type" evidence="1">
    <location>
        <begin position="11"/>
        <end position="65"/>
    </location>
</feature>
<reference evidence="2 3" key="1">
    <citation type="submission" date="2021-03" db="EMBL/GenBank/DDBJ databases">
        <title>Genomic Encyclopedia of Type Strains, Phase IV (KMG-IV): sequencing the most valuable type-strain genomes for metagenomic binning, comparative biology and taxonomic classification.</title>
        <authorList>
            <person name="Goeker M."/>
        </authorList>
    </citation>
    <scope>NUCLEOTIDE SEQUENCE [LARGE SCALE GENOMIC DNA]</scope>
    <source>
        <strain evidence="2 3">DSM 14349</strain>
    </source>
</reference>
<sequence>MKASTEKRHELQKSRQDMGWTRTQFAEILGISAEHIKSLEYGRVNPSTQLLFRISAKLSKEPDELFPDIVSSAC</sequence>
<evidence type="ECO:0000259" key="1">
    <source>
        <dbReference type="PROSITE" id="PS50943"/>
    </source>
</evidence>
<comment type="caution">
    <text evidence="2">The sequence shown here is derived from an EMBL/GenBank/DDBJ whole genome shotgun (WGS) entry which is preliminary data.</text>
</comment>
<keyword evidence="3" id="KW-1185">Reference proteome</keyword>
<dbReference type="RefSeq" id="WP_210088924.1">
    <property type="nucleotide sequence ID" value="NZ_JAGGKG010000007.1"/>
</dbReference>
<accession>A0ABS4FRS9</accession>
<proteinExistence type="predicted"/>
<dbReference type="EMBL" id="JAGGKG010000007">
    <property type="protein sequence ID" value="MBP1905297.1"/>
    <property type="molecule type" value="Genomic_DNA"/>
</dbReference>
<dbReference type="SUPFAM" id="SSF47413">
    <property type="entry name" value="lambda repressor-like DNA-binding domains"/>
    <property type="match status" value="1"/>
</dbReference>
<name>A0ABS4FRS9_9BACL</name>
<dbReference type="InterPro" id="IPR001387">
    <property type="entry name" value="Cro/C1-type_HTH"/>
</dbReference>
<dbReference type="PROSITE" id="PS50943">
    <property type="entry name" value="HTH_CROC1"/>
    <property type="match status" value="1"/>
</dbReference>
<dbReference type="InterPro" id="IPR010982">
    <property type="entry name" value="Lambda_DNA-bd_dom_sf"/>
</dbReference>
<dbReference type="CDD" id="cd00093">
    <property type="entry name" value="HTH_XRE"/>
    <property type="match status" value="1"/>
</dbReference>
<dbReference type="Gene3D" id="1.10.260.40">
    <property type="entry name" value="lambda repressor-like DNA-binding domains"/>
    <property type="match status" value="1"/>
</dbReference>
<dbReference type="Pfam" id="PF01381">
    <property type="entry name" value="HTH_3"/>
    <property type="match status" value="1"/>
</dbReference>
<dbReference type="Proteomes" id="UP001519272">
    <property type="component" value="Unassembled WGS sequence"/>
</dbReference>
<evidence type="ECO:0000313" key="3">
    <source>
        <dbReference type="Proteomes" id="UP001519272"/>
    </source>
</evidence>
<protein>
    <submittedName>
        <fullName evidence="2">Transcriptional regulator</fullName>
    </submittedName>
</protein>
<gene>
    <name evidence="2" type="ORF">J2Z32_001925</name>
</gene>
<dbReference type="SMART" id="SM00530">
    <property type="entry name" value="HTH_XRE"/>
    <property type="match status" value="1"/>
</dbReference>